<dbReference type="Gene3D" id="3.40.50.300">
    <property type="entry name" value="P-loop containing nucleotide triphosphate hydrolases"/>
    <property type="match status" value="1"/>
</dbReference>
<dbReference type="InterPro" id="IPR052934">
    <property type="entry name" value="Methyl-DNA_Rec/Restrict_Enz"/>
</dbReference>
<dbReference type="AlphaFoldDB" id="A0A6C0UU88"/>
<evidence type="ECO:0000313" key="2">
    <source>
        <dbReference type="EMBL" id="QIB79094.1"/>
    </source>
</evidence>
<gene>
    <name evidence="2" type="ORF">G3A49_13550</name>
</gene>
<sequence>MSHTEGSSSSAGSEAYHVSLDRIGEALENLYISRSRQAPVNYIKFWLLLKYKGLEYGGERVKVDTNNVEEEAMEVIGVDHISEYIDENDRPFYDPFTSQALKNDISRWFWQSNTKKFLTNNVTTADPRSWLSFTQDNGGFYVSCQDEYYEHLGQGQDGFAYDDDSRVSISLIDIMAWYFRYETFSEELSYSELRGRFKERFNLDETELSLMFDESDTDMSGFYSTDFDEYELARMVAERSDSSASDLSDMEPEPVFSEDKQDVIIKSTMDTTYDLFDPDIDPTEDAVEAITEDGERNLLFVGPPGTGKTRKAFDISNDIGVKRFFFQFHQSYSYEDFVESYEPVVEDGTIEFDEVEKGFRKACRYAQDDADDDEYVFVILDEINRANVSEVFGELFSLIEYREEIEEMDVDQQLMYSDDQLIVPNNLVIIGTMNNLDKSTEEMEFALRRRFSEIEVPPSTGELRNILDKQEGHDWDPEELDELALLLNMVNDEGEYPLGHTYFKDTKGLDELLKTYRRRIRPSIKQYFGEYQEEQLELVDDLFQQAARMELSDVS</sequence>
<dbReference type="GO" id="GO:0016887">
    <property type="term" value="F:ATP hydrolysis activity"/>
    <property type="evidence" value="ECO:0007669"/>
    <property type="project" value="InterPro"/>
</dbReference>
<dbReference type="InterPro" id="IPR011704">
    <property type="entry name" value="ATPase_dyneun-rel_AAA"/>
</dbReference>
<dbReference type="Proteomes" id="UP000465667">
    <property type="component" value="Chromosome"/>
</dbReference>
<feature type="domain" description="AAA+ ATPase" evidence="1">
    <location>
        <begin position="294"/>
        <end position="462"/>
    </location>
</feature>
<dbReference type="Pfam" id="PF07728">
    <property type="entry name" value="AAA_5"/>
    <property type="match status" value="1"/>
</dbReference>
<dbReference type="GeneID" id="44084453"/>
<dbReference type="InterPro" id="IPR003593">
    <property type="entry name" value="AAA+_ATPase"/>
</dbReference>
<protein>
    <submittedName>
        <fullName evidence="2">AAA domain-containing protein</fullName>
    </submittedName>
</protein>
<evidence type="ECO:0000259" key="1">
    <source>
        <dbReference type="SMART" id="SM00382"/>
    </source>
</evidence>
<dbReference type="KEGG" id="hale:G3A49_13550"/>
<evidence type="ECO:0000313" key="3">
    <source>
        <dbReference type="Proteomes" id="UP000465667"/>
    </source>
</evidence>
<accession>A0A6C0UU88</accession>
<dbReference type="GO" id="GO:0005524">
    <property type="term" value="F:ATP binding"/>
    <property type="evidence" value="ECO:0007669"/>
    <property type="project" value="InterPro"/>
</dbReference>
<dbReference type="PANTHER" id="PTHR37291">
    <property type="entry name" value="5-METHYLCYTOSINE-SPECIFIC RESTRICTION ENZYME B"/>
    <property type="match status" value="1"/>
</dbReference>
<name>A0A6C0UU88_HALVO</name>
<dbReference type="PANTHER" id="PTHR37291:SF1">
    <property type="entry name" value="TYPE IV METHYL-DIRECTED RESTRICTION ENZYME ECOKMCRB SUBUNIT"/>
    <property type="match status" value="1"/>
</dbReference>
<dbReference type="CDD" id="cd00009">
    <property type="entry name" value="AAA"/>
    <property type="match status" value="1"/>
</dbReference>
<proteinExistence type="predicted"/>
<dbReference type="EMBL" id="CP048738">
    <property type="protein sequence ID" value="QIB79094.1"/>
    <property type="molecule type" value="Genomic_DNA"/>
</dbReference>
<dbReference type="SUPFAM" id="SSF52540">
    <property type="entry name" value="P-loop containing nucleoside triphosphate hydrolases"/>
    <property type="match status" value="1"/>
</dbReference>
<dbReference type="SMART" id="SM00382">
    <property type="entry name" value="AAA"/>
    <property type="match status" value="1"/>
</dbReference>
<reference evidence="2 3" key="1">
    <citation type="submission" date="2020-02" db="EMBL/GenBank/DDBJ databases">
        <title>Whole genome sequence of Haloferax alexandrinus pws1.</title>
        <authorList>
            <person name="Verma D.K."/>
            <person name="Gopal K."/>
            <person name="Prasad E.S."/>
        </authorList>
    </citation>
    <scope>NUCLEOTIDE SEQUENCE [LARGE SCALE GENOMIC DNA]</scope>
    <source>
        <strain evidence="3">wsp1</strain>
    </source>
</reference>
<organism evidence="2 3">
    <name type="scientific">Haloferax volcanii</name>
    <name type="common">Halobacterium volcanii</name>
    <dbReference type="NCBI Taxonomy" id="2246"/>
    <lineage>
        <taxon>Archaea</taxon>
        <taxon>Methanobacteriati</taxon>
        <taxon>Methanobacteriota</taxon>
        <taxon>Stenosarchaea group</taxon>
        <taxon>Halobacteria</taxon>
        <taxon>Halobacteriales</taxon>
        <taxon>Haloferacaceae</taxon>
        <taxon>Haloferax</taxon>
    </lineage>
</organism>
<dbReference type="RefSeq" id="WP_163489364.1">
    <property type="nucleotide sequence ID" value="NZ_CP048738.1"/>
</dbReference>
<dbReference type="InterPro" id="IPR027417">
    <property type="entry name" value="P-loop_NTPase"/>
</dbReference>